<reference evidence="4" key="1">
    <citation type="journal article" date="2019" name="Int. J. Syst. Evol. Microbiol.">
        <title>The Global Catalogue of Microorganisms (GCM) 10K type strain sequencing project: providing services to taxonomists for standard genome sequencing and annotation.</title>
        <authorList>
            <consortium name="The Broad Institute Genomics Platform"/>
            <consortium name="The Broad Institute Genome Sequencing Center for Infectious Disease"/>
            <person name="Wu L."/>
            <person name="Ma J."/>
        </authorList>
    </citation>
    <scope>NUCLEOTIDE SEQUENCE [LARGE SCALE GENOMIC DNA]</scope>
    <source>
        <strain evidence="4">CCUG 55585</strain>
    </source>
</reference>
<protein>
    <submittedName>
        <fullName evidence="3">Type VI secretion protein IcmF/TssM N-terminal domain-containing protein</fullName>
    </submittedName>
</protein>
<dbReference type="InterPro" id="IPR053156">
    <property type="entry name" value="T6SS_TssM-like"/>
</dbReference>
<dbReference type="Pfam" id="PF14331">
    <property type="entry name" value="IcmF-related_N"/>
    <property type="match status" value="1"/>
</dbReference>
<keyword evidence="1" id="KW-1133">Transmembrane helix</keyword>
<accession>A0ABW2YF16</accession>
<dbReference type="InterPro" id="IPR025743">
    <property type="entry name" value="TssM1_N"/>
</dbReference>
<evidence type="ECO:0000313" key="4">
    <source>
        <dbReference type="Proteomes" id="UP001597110"/>
    </source>
</evidence>
<gene>
    <name evidence="3" type="ORF">ACFQ0E_13375</name>
</gene>
<feature type="transmembrane region" description="Helical" evidence="1">
    <location>
        <begin position="20"/>
        <end position="36"/>
    </location>
</feature>
<name>A0ABW2YF16_9GAMM</name>
<dbReference type="PANTHER" id="PTHR36153:SF1">
    <property type="entry name" value="TYPE VI SECRETION SYSTEM COMPONENT TSSM1"/>
    <property type="match status" value="1"/>
</dbReference>
<dbReference type="Proteomes" id="UP001597110">
    <property type="component" value="Unassembled WGS sequence"/>
</dbReference>
<feature type="domain" description="Type VI secretion system component TssM1 N-terminal" evidence="2">
    <location>
        <begin position="152"/>
        <end position="374"/>
    </location>
</feature>
<organism evidence="3 4">
    <name type="scientific">Lysobacter brunescens</name>
    <dbReference type="NCBI Taxonomy" id="262323"/>
    <lineage>
        <taxon>Bacteria</taxon>
        <taxon>Pseudomonadati</taxon>
        <taxon>Pseudomonadota</taxon>
        <taxon>Gammaproteobacteria</taxon>
        <taxon>Lysobacterales</taxon>
        <taxon>Lysobacteraceae</taxon>
        <taxon>Lysobacter</taxon>
    </lineage>
</organism>
<keyword evidence="1" id="KW-0472">Membrane</keyword>
<keyword evidence="4" id="KW-1185">Reference proteome</keyword>
<proteinExistence type="predicted"/>
<feature type="transmembrane region" description="Helical" evidence="1">
    <location>
        <begin position="385"/>
        <end position="403"/>
    </location>
</feature>
<dbReference type="EMBL" id="JBHTIF010000002">
    <property type="protein sequence ID" value="MFD0726586.1"/>
    <property type="molecule type" value="Genomic_DNA"/>
</dbReference>
<dbReference type="PANTHER" id="PTHR36153">
    <property type="entry name" value="INNER MEMBRANE PROTEIN-RELATED"/>
    <property type="match status" value="1"/>
</dbReference>
<comment type="caution">
    <text evidence="3">The sequence shown here is derived from an EMBL/GenBank/DDBJ whole genome shotgun (WGS) entry which is preliminary data.</text>
</comment>
<evidence type="ECO:0000313" key="3">
    <source>
        <dbReference type="EMBL" id="MFD0726586.1"/>
    </source>
</evidence>
<dbReference type="RefSeq" id="WP_386824573.1">
    <property type="nucleotide sequence ID" value="NZ_JBHTIF010000002.1"/>
</dbReference>
<evidence type="ECO:0000256" key="1">
    <source>
        <dbReference type="SAM" id="Phobius"/>
    </source>
</evidence>
<keyword evidence="1" id="KW-0812">Transmembrane</keyword>
<evidence type="ECO:0000259" key="2">
    <source>
        <dbReference type="Pfam" id="PF14331"/>
    </source>
</evidence>
<sequence>MDLETVTAMLQKLDVGRTSGLVAGIAIGLLVLVWWFRRMLRKPKIVGIEVPGDGCVFCARVRGWFSGFLDALDYLATRREWRYAQPWVLVLGGRGAGKSSFAASVSAIERHPKPARAGELKADGMQWTFLRRGVLIDADGALASAAEGSDGARAWLKGLDMLDALRPERALDGIVLCVSARSLRGAKRSERAALAAEANRQLGQLQSAVEFMLPVYVVVTQCDDLPGFGAFWSNLAPEHRREMFGYSAVSQDLSHAPAEWAEAAFDRIGERLREVQVNVAAASERVEDVDGFFLFPARFHELRAPLSEWLETVFRTTAWQSGHLFRGLYFTGAVHGAGERRSGARTDVSFVDALVADKVLRETALARPTRQGVWSRNDVIRRVQYGAIAGLAALLVALGVAGYRVSRQVDTLVTGMHTLREVVPRVPPAESGECLASEDVYPLLAHVSRVDTRSARLAIPLSWVDSRLTNRSAKVVGTTTVEGVLLPTLSCLLEKRARDLLGSSRLTAASEGAGYSVQRTAFRDLLAEARALEDNLKRYESLSKRAPMMAEGEVLATLAQLSQYAFGEPVPRIVMRRGGVVDDAFRNLEGKVPQPVMPNGLQARLTSAIDARAASLRTALGREVAAGSSLLTALDQGRQPILDNTWRMGRWLTWVQGQWLGSSPERNPCQEIVDANKPDVEALIAYYGSSDTLERLLRKFGETQCYQPEMRVLAQMEIAPYGPLFLTGKAGLTLSPAVQGELGGMPALVALPFMQLRSAAPFRCLGGAARWRASEIAEAAGYLDQYEAFAKARKLPSLPEGGRPLYDRLARASLAHAMDDALRRAQQASADIEAETTAATRSDAALAEVGNELARGLPSLQRVLTAYAQLGFADDGAKVRQCARDFAADNLGGVDALADASRLYSPTVPAGGEFLYALGSVPVAKDFLARQVARAEVLAGYADPFLSLLSGSTGVDDAWRDTPQTDAFWRNTRTEIASYTKGKEPSGQVANLDALVIGQLTGMTYQNCGSLLAAYKSPEFGNDLFSERRRRLERQVQLRCTDRRAADAEEVYGTLATRFNRDLAGRYPFGPLEARDASPALVREFFLDFARDRARIGDALRDLQGARWREANAFVEGLDAAAAFLGANVAAPEGMGVIGLDATFPADAARALGANEVTTWRLRIDDMASEFPNAQKALSWLPGDGVALELQWAERSGWRPLADALQPQLQAQAATARFAFEGPWALLRMIDTHCPPGAGGRTASPLLLRFTLPVQSVAPGADGKPAQAEARVFMQWRLTGTDPASKAVRPLALPAEFPRSAPTR</sequence>